<evidence type="ECO:0000256" key="1">
    <source>
        <dbReference type="ARBA" id="ARBA00004141"/>
    </source>
</evidence>
<evidence type="ECO:0000256" key="7">
    <source>
        <dbReference type="SAM" id="MobiDB-lite"/>
    </source>
</evidence>
<gene>
    <name evidence="10" type="ORF">KSB_24310</name>
</gene>
<evidence type="ECO:0000256" key="3">
    <source>
        <dbReference type="ARBA" id="ARBA00022729"/>
    </source>
</evidence>
<keyword evidence="3" id="KW-0732">Signal</keyword>
<accession>A0ABQ3UMS1</accession>
<feature type="compositionally biased region" description="Low complexity" evidence="7">
    <location>
        <begin position="19"/>
        <end position="57"/>
    </location>
</feature>
<organism evidence="10 11">
    <name type="scientific">Ktedonobacter robiniae</name>
    <dbReference type="NCBI Taxonomy" id="2778365"/>
    <lineage>
        <taxon>Bacteria</taxon>
        <taxon>Bacillati</taxon>
        <taxon>Chloroflexota</taxon>
        <taxon>Ktedonobacteria</taxon>
        <taxon>Ktedonobacterales</taxon>
        <taxon>Ktedonobacteraceae</taxon>
        <taxon>Ktedonobacter</taxon>
    </lineage>
</organism>
<dbReference type="InterPro" id="IPR007829">
    <property type="entry name" value="TM2"/>
</dbReference>
<proteinExistence type="predicted"/>
<evidence type="ECO:0000256" key="4">
    <source>
        <dbReference type="ARBA" id="ARBA00022989"/>
    </source>
</evidence>
<dbReference type="InterPro" id="IPR050932">
    <property type="entry name" value="TM2D1-3-like"/>
</dbReference>
<reference evidence="10 11" key="1">
    <citation type="journal article" date="2021" name="Int. J. Syst. Evol. Microbiol.">
        <title>Reticulibacter mediterranei gen. nov., sp. nov., within the new family Reticulibacteraceae fam. nov., and Ktedonospora formicarum gen. nov., sp. nov., Ktedonobacter robiniae sp. nov., Dictyobacter formicarum sp. nov. and Dictyobacter arantiisoli sp. nov., belonging to the class Ktedonobacteria.</title>
        <authorList>
            <person name="Yabe S."/>
            <person name="Zheng Y."/>
            <person name="Wang C.M."/>
            <person name="Sakai Y."/>
            <person name="Abe K."/>
            <person name="Yokota A."/>
            <person name="Donadio S."/>
            <person name="Cavaletti L."/>
            <person name="Monciardini P."/>
        </authorList>
    </citation>
    <scope>NUCLEOTIDE SEQUENCE [LARGE SCALE GENOMIC DNA]</scope>
    <source>
        <strain evidence="10 11">SOSP1-30</strain>
    </source>
</reference>
<evidence type="ECO:0000256" key="5">
    <source>
        <dbReference type="ARBA" id="ARBA00023136"/>
    </source>
</evidence>
<dbReference type="PANTHER" id="PTHR21016">
    <property type="entry name" value="BETA-AMYLOID BINDING PROTEIN-RELATED"/>
    <property type="match status" value="1"/>
</dbReference>
<dbReference type="EMBL" id="BNJG01000001">
    <property type="protein sequence ID" value="GHO53956.1"/>
    <property type="molecule type" value="Genomic_DNA"/>
</dbReference>
<keyword evidence="11" id="KW-1185">Reference proteome</keyword>
<name>A0ABQ3UMS1_9CHLR</name>
<dbReference type="Pfam" id="PF05154">
    <property type="entry name" value="TM2"/>
    <property type="match status" value="1"/>
</dbReference>
<protein>
    <recommendedName>
        <fullName evidence="9">TM2 domain-containing protein</fullName>
    </recommendedName>
</protein>
<evidence type="ECO:0000256" key="2">
    <source>
        <dbReference type="ARBA" id="ARBA00022692"/>
    </source>
</evidence>
<keyword evidence="6" id="KW-0325">Glycoprotein</keyword>
<dbReference type="RefSeq" id="WP_201370721.1">
    <property type="nucleotide sequence ID" value="NZ_BNJG01000001.1"/>
</dbReference>
<feature type="region of interest" description="Disordered" evidence="7">
    <location>
        <begin position="1"/>
        <end position="57"/>
    </location>
</feature>
<keyword evidence="2 8" id="KW-0812">Transmembrane</keyword>
<evidence type="ECO:0000259" key="9">
    <source>
        <dbReference type="Pfam" id="PF05154"/>
    </source>
</evidence>
<keyword evidence="4 8" id="KW-1133">Transmembrane helix</keyword>
<dbReference type="PANTHER" id="PTHR21016:SF4">
    <property type="entry name" value="TM2 DOMAIN-CONTAINING PROTEIN 2"/>
    <property type="match status" value="1"/>
</dbReference>
<feature type="transmembrane region" description="Helical" evidence="8">
    <location>
        <begin position="92"/>
        <end position="117"/>
    </location>
</feature>
<feature type="domain" description="TM2" evidence="9">
    <location>
        <begin position="61"/>
        <end position="110"/>
    </location>
</feature>
<feature type="transmembrane region" description="Helical" evidence="8">
    <location>
        <begin position="65"/>
        <end position="85"/>
    </location>
</feature>
<evidence type="ECO:0000313" key="10">
    <source>
        <dbReference type="EMBL" id="GHO53956.1"/>
    </source>
</evidence>
<sequence length="130" mass="14666">MSQQPPFQQPNQQPPFQQPPFQQGYPQQGYPQQGYQQPPFQQGYQQPPFQQGYPQPGYPQQGKDWLITLLLCFFLGWLGVHRFYVGKTGTGIAMLLTLGGCGIWAFIDFILIITGSFTDANGQPLVRNNA</sequence>
<evidence type="ECO:0000313" key="11">
    <source>
        <dbReference type="Proteomes" id="UP000654345"/>
    </source>
</evidence>
<keyword evidence="5 8" id="KW-0472">Membrane</keyword>
<comment type="caution">
    <text evidence="10">The sequence shown here is derived from an EMBL/GenBank/DDBJ whole genome shotgun (WGS) entry which is preliminary data.</text>
</comment>
<evidence type="ECO:0000256" key="8">
    <source>
        <dbReference type="SAM" id="Phobius"/>
    </source>
</evidence>
<feature type="compositionally biased region" description="Low complexity" evidence="7">
    <location>
        <begin position="1"/>
        <end position="11"/>
    </location>
</feature>
<comment type="subcellular location">
    <subcellularLocation>
        <location evidence="1">Membrane</location>
        <topology evidence="1">Multi-pass membrane protein</topology>
    </subcellularLocation>
</comment>
<evidence type="ECO:0000256" key="6">
    <source>
        <dbReference type="ARBA" id="ARBA00023180"/>
    </source>
</evidence>
<dbReference type="Proteomes" id="UP000654345">
    <property type="component" value="Unassembled WGS sequence"/>
</dbReference>